<dbReference type="PATRIC" id="fig|742743.3.peg.812"/>
<dbReference type="HOGENOM" id="CLU_1472965_0_0_9"/>
<name>H1CZK9_9FIRM</name>
<comment type="caution">
    <text evidence="2">The sequence shown here is derived from an EMBL/GenBank/DDBJ whole genome shotgun (WGS) entry which is preliminary data.</text>
</comment>
<dbReference type="Proteomes" id="UP000003277">
    <property type="component" value="Unassembled WGS sequence"/>
</dbReference>
<feature type="domain" description="Large polyvalent protein associated" evidence="1">
    <location>
        <begin position="7"/>
        <end position="61"/>
    </location>
</feature>
<dbReference type="STRING" id="742743.HMPREF9453_00802"/>
<sequence length="183" mass="21337">MKIESVEKTAKVIAALLKEKFPDVHFDVEAEYPNGTDRVVVRYTDGPAPALVDYYIDKFQTMHPLNGNLVFLTLDPSILGCSGTTLVFCSWHMSPAIQHLAEMAYEDEFHQLFHTCDNGFLTLSSYYERRPQLWPAKYQRLYEEQKKVPKEEPPVLKEKDDKVVYYEDFKNAALDYDVKHHVW</sequence>
<dbReference type="InterPro" id="IPR041311">
    <property type="entry name" value="LPD29"/>
</dbReference>
<gene>
    <name evidence="2" type="ORF">HMPREF9453_00802</name>
</gene>
<dbReference type="AlphaFoldDB" id="H1CZK9"/>
<evidence type="ECO:0000313" key="2">
    <source>
        <dbReference type="EMBL" id="EHO63377.1"/>
    </source>
</evidence>
<dbReference type="Pfam" id="PF18847">
    <property type="entry name" value="LPD29"/>
    <property type="match status" value="1"/>
</dbReference>
<keyword evidence="3" id="KW-1185">Reference proteome</keyword>
<accession>H1CZK9</accession>
<proteinExistence type="predicted"/>
<dbReference type="EMBL" id="ADLT01000017">
    <property type="protein sequence ID" value="EHO63377.1"/>
    <property type="molecule type" value="Genomic_DNA"/>
</dbReference>
<protein>
    <recommendedName>
        <fullName evidence="1">Large polyvalent protein associated domain-containing protein</fullName>
    </recommendedName>
</protein>
<evidence type="ECO:0000259" key="1">
    <source>
        <dbReference type="Pfam" id="PF18847"/>
    </source>
</evidence>
<organism evidence="2 3">
    <name type="scientific">Dialister succinatiphilus YIT 11850</name>
    <dbReference type="NCBI Taxonomy" id="742743"/>
    <lineage>
        <taxon>Bacteria</taxon>
        <taxon>Bacillati</taxon>
        <taxon>Bacillota</taxon>
        <taxon>Negativicutes</taxon>
        <taxon>Veillonellales</taxon>
        <taxon>Veillonellaceae</taxon>
        <taxon>Dialister</taxon>
    </lineage>
</organism>
<evidence type="ECO:0000313" key="3">
    <source>
        <dbReference type="Proteomes" id="UP000003277"/>
    </source>
</evidence>
<reference evidence="2 3" key="1">
    <citation type="submission" date="2011-11" db="EMBL/GenBank/DDBJ databases">
        <title>The Genome Sequence of Dialister succinatiphilus YIT 11850.</title>
        <authorList>
            <consortium name="The Broad Institute Genome Sequencing Platform"/>
            <person name="Earl A."/>
            <person name="Ward D."/>
            <person name="Feldgarden M."/>
            <person name="Gevers D."/>
            <person name="Morotomi M."/>
            <person name="Young S.K."/>
            <person name="Zeng Q."/>
            <person name="Gargeya S."/>
            <person name="Fitzgerald M."/>
            <person name="Haas B."/>
            <person name="Abouelleil A."/>
            <person name="Alvarado L."/>
            <person name="Arachchi H.M."/>
            <person name="Berlin A."/>
            <person name="Brown A."/>
            <person name="Chapman S.B."/>
            <person name="Dunbar C."/>
            <person name="Gearin G."/>
            <person name="Goldberg J."/>
            <person name="Griggs A."/>
            <person name="Gujja S."/>
            <person name="Heiman D."/>
            <person name="Howarth C."/>
            <person name="Lui A."/>
            <person name="MacDonald P.J.P."/>
            <person name="Montmayeur A."/>
            <person name="Murphy C."/>
            <person name="Neiman D."/>
            <person name="Pearson M."/>
            <person name="Priest M."/>
            <person name="Roberts A."/>
            <person name="Saif S."/>
            <person name="Shea T."/>
            <person name="Sisk P."/>
            <person name="Stolte C."/>
            <person name="Sykes S."/>
            <person name="Wortman J."/>
            <person name="Nusbaum C."/>
            <person name="Birren B."/>
        </authorList>
    </citation>
    <scope>NUCLEOTIDE SEQUENCE [LARGE SCALE GENOMIC DNA]</scope>
    <source>
        <strain evidence="2 3">YIT 11850</strain>
    </source>
</reference>
<dbReference type="RefSeq" id="WP_008859306.1">
    <property type="nucleotide sequence ID" value="NZ_JH591187.1"/>
</dbReference>